<dbReference type="Pfam" id="PF08348">
    <property type="entry name" value="PAS_6"/>
    <property type="match status" value="1"/>
</dbReference>
<evidence type="ECO:0000313" key="4">
    <source>
        <dbReference type="Proteomes" id="UP000777002"/>
    </source>
</evidence>
<evidence type="ECO:0000259" key="1">
    <source>
        <dbReference type="Pfam" id="PF08348"/>
    </source>
</evidence>
<gene>
    <name evidence="3" type="ORF">H5985_03290</name>
</gene>
<name>A0ABS2GS60_9BURK</name>
<comment type="caution">
    <text evidence="3">The sequence shown here is derived from an EMBL/GenBank/DDBJ whole genome shotgun (WGS) entry which is preliminary data.</text>
</comment>
<dbReference type="EMBL" id="JACJKX010000004">
    <property type="protein sequence ID" value="MBM6928296.1"/>
    <property type="molecule type" value="Genomic_DNA"/>
</dbReference>
<dbReference type="InterPro" id="IPR039446">
    <property type="entry name" value="DauR-like"/>
</dbReference>
<keyword evidence="4" id="KW-1185">Reference proteome</keyword>
<dbReference type="PANTHER" id="PTHR35568:SF1">
    <property type="entry name" value="TRANSCRIPTIONAL REGULATOR DAUR"/>
    <property type="match status" value="1"/>
</dbReference>
<dbReference type="InterPro" id="IPR039445">
    <property type="entry name" value="DauR-like_HTH"/>
</dbReference>
<dbReference type="Pfam" id="PF13309">
    <property type="entry name" value="HTH_22"/>
    <property type="match status" value="1"/>
</dbReference>
<sequence length="223" mass="25030">MQNEKLIPYFSVAELIARTFPDAEVVLHDMSTPQHSVVYVANGEVTGRKIGQTFHHLIEKAVFAGNPEDGVVDNYLFKKDGRLIRSSSLLIRNEKKELIGALCINIDTTRANDLMNWAQNLLHGKPKAGEGQRVIAEHSETETVASPAKEDSVRQFVNNMIDSMVNELIAEGRNSRDDRLELIRFMDERGVFLVKGSMEYVAGKLGLSKVTLYGYLDEIHGKR</sequence>
<organism evidence="3 4">
    <name type="scientific">Parasutterella secunda</name>
    <dbReference type="NCBI Taxonomy" id="626947"/>
    <lineage>
        <taxon>Bacteria</taxon>
        <taxon>Pseudomonadati</taxon>
        <taxon>Pseudomonadota</taxon>
        <taxon>Betaproteobacteria</taxon>
        <taxon>Burkholderiales</taxon>
        <taxon>Sutterellaceae</taxon>
        <taxon>Parasutterella</taxon>
    </lineage>
</organism>
<dbReference type="InterPro" id="IPR013559">
    <property type="entry name" value="YheO"/>
</dbReference>
<feature type="domain" description="YheO-like" evidence="1">
    <location>
        <begin position="8"/>
        <end position="114"/>
    </location>
</feature>
<reference evidence="3 4" key="1">
    <citation type="journal article" date="2021" name="Sci. Rep.">
        <title>The distribution of antibiotic resistance genes in chicken gut microbiota commensals.</title>
        <authorList>
            <person name="Juricova H."/>
            <person name="Matiasovicova J."/>
            <person name="Kubasova T."/>
            <person name="Cejkova D."/>
            <person name="Rychlik I."/>
        </authorList>
    </citation>
    <scope>NUCLEOTIDE SEQUENCE [LARGE SCALE GENOMIC DNA]</scope>
    <source>
        <strain evidence="3 4">An562</strain>
    </source>
</reference>
<dbReference type="PANTHER" id="PTHR35568">
    <property type="entry name" value="TRANSCRIPTIONAL REGULATOR DAUR"/>
    <property type="match status" value="1"/>
</dbReference>
<proteinExistence type="predicted"/>
<dbReference type="Proteomes" id="UP000777002">
    <property type="component" value="Unassembled WGS sequence"/>
</dbReference>
<dbReference type="RefSeq" id="WP_205049895.1">
    <property type="nucleotide sequence ID" value="NZ_JACJKX010000004.1"/>
</dbReference>
<feature type="domain" description="Transcriptional regulator DauR-like HTH" evidence="2">
    <location>
        <begin position="161"/>
        <end position="217"/>
    </location>
</feature>
<accession>A0ABS2GS60</accession>
<evidence type="ECO:0000259" key="2">
    <source>
        <dbReference type="Pfam" id="PF13309"/>
    </source>
</evidence>
<protein>
    <submittedName>
        <fullName evidence="3">Transcriptional regulator</fullName>
    </submittedName>
</protein>
<evidence type="ECO:0000313" key="3">
    <source>
        <dbReference type="EMBL" id="MBM6928296.1"/>
    </source>
</evidence>